<protein>
    <submittedName>
        <fullName evidence="1">Uncharacterized protein</fullName>
    </submittedName>
</protein>
<evidence type="ECO:0000313" key="2">
    <source>
        <dbReference type="Proteomes" id="UP001059596"/>
    </source>
</evidence>
<dbReference type="EMBL" id="JAMKOV010000060">
    <property type="protein sequence ID" value="KAI8034735.1"/>
    <property type="molecule type" value="Genomic_DNA"/>
</dbReference>
<comment type="caution">
    <text evidence="1">The sequence shown here is derived from an EMBL/GenBank/DDBJ whole genome shotgun (WGS) entry which is preliminary data.</text>
</comment>
<sequence length="31" mass="3747">MWRNTEIGQYSNQQRIGQSKQVTRTYSRQCV</sequence>
<accession>A0A9P9YD65</accession>
<dbReference type="AlphaFoldDB" id="A0A9P9YD65"/>
<gene>
    <name evidence="1" type="ORF">M5D96_012484</name>
</gene>
<evidence type="ECO:0000313" key="1">
    <source>
        <dbReference type="EMBL" id="KAI8034735.1"/>
    </source>
</evidence>
<name>A0A9P9YD65_9MUSC</name>
<reference evidence="1" key="1">
    <citation type="journal article" date="2023" name="Genome Biol. Evol.">
        <title>Long-read-based Genome Assembly of Drosophila gunungcola Reveals Fewer Chemosensory Genes in Flower-breeding Species.</title>
        <authorList>
            <person name="Negi A."/>
            <person name="Liao B.Y."/>
            <person name="Yeh S.D."/>
        </authorList>
    </citation>
    <scope>NUCLEOTIDE SEQUENCE</scope>
    <source>
        <strain evidence="1">Sukarami</strain>
    </source>
</reference>
<keyword evidence="2" id="KW-1185">Reference proteome</keyword>
<dbReference type="Proteomes" id="UP001059596">
    <property type="component" value="Unassembled WGS sequence"/>
</dbReference>
<proteinExistence type="predicted"/>
<organism evidence="1 2">
    <name type="scientific">Drosophila gunungcola</name>
    <name type="common">fruit fly</name>
    <dbReference type="NCBI Taxonomy" id="103775"/>
    <lineage>
        <taxon>Eukaryota</taxon>
        <taxon>Metazoa</taxon>
        <taxon>Ecdysozoa</taxon>
        <taxon>Arthropoda</taxon>
        <taxon>Hexapoda</taxon>
        <taxon>Insecta</taxon>
        <taxon>Pterygota</taxon>
        <taxon>Neoptera</taxon>
        <taxon>Endopterygota</taxon>
        <taxon>Diptera</taxon>
        <taxon>Brachycera</taxon>
        <taxon>Muscomorpha</taxon>
        <taxon>Ephydroidea</taxon>
        <taxon>Drosophilidae</taxon>
        <taxon>Drosophila</taxon>
        <taxon>Sophophora</taxon>
    </lineage>
</organism>